<dbReference type="AlphaFoldDB" id="A0A2U2DLV1"/>
<dbReference type="OrthoDB" id="9814125at2"/>
<dbReference type="GO" id="GO:0003700">
    <property type="term" value="F:DNA-binding transcription factor activity"/>
    <property type="evidence" value="ECO:0007669"/>
    <property type="project" value="InterPro"/>
</dbReference>
<proteinExistence type="predicted"/>
<dbReference type="InterPro" id="IPR020449">
    <property type="entry name" value="Tscrpt_reg_AraC-type_HTH"/>
</dbReference>
<reference evidence="5 6" key="1">
    <citation type="submission" date="2018-05" db="EMBL/GenBank/DDBJ databases">
        <title>The draft genome of strain NS-104.</title>
        <authorList>
            <person name="Hang P."/>
            <person name="Jiang J."/>
        </authorList>
    </citation>
    <scope>NUCLEOTIDE SEQUENCE [LARGE SCALE GENOMIC DNA]</scope>
    <source>
        <strain evidence="5 6">NS-104</strain>
    </source>
</reference>
<dbReference type="PANTHER" id="PTHR43280:SF32">
    <property type="entry name" value="TRANSCRIPTIONAL REGULATORY PROTEIN"/>
    <property type="match status" value="1"/>
</dbReference>
<evidence type="ECO:0000256" key="3">
    <source>
        <dbReference type="ARBA" id="ARBA00023163"/>
    </source>
</evidence>
<dbReference type="Pfam" id="PF12833">
    <property type="entry name" value="HTH_18"/>
    <property type="match status" value="1"/>
</dbReference>
<dbReference type="PROSITE" id="PS00041">
    <property type="entry name" value="HTH_ARAC_FAMILY_1"/>
    <property type="match status" value="1"/>
</dbReference>
<evidence type="ECO:0000256" key="1">
    <source>
        <dbReference type="ARBA" id="ARBA00023015"/>
    </source>
</evidence>
<dbReference type="SUPFAM" id="SSF46689">
    <property type="entry name" value="Homeodomain-like"/>
    <property type="match status" value="1"/>
</dbReference>
<keyword evidence="3" id="KW-0804">Transcription</keyword>
<dbReference type="InterPro" id="IPR009057">
    <property type="entry name" value="Homeodomain-like_sf"/>
</dbReference>
<dbReference type="SUPFAM" id="SSF51182">
    <property type="entry name" value="RmlC-like cupins"/>
    <property type="match status" value="1"/>
</dbReference>
<dbReference type="PROSITE" id="PS01124">
    <property type="entry name" value="HTH_ARAC_FAMILY_2"/>
    <property type="match status" value="1"/>
</dbReference>
<dbReference type="Proteomes" id="UP000245252">
    <property type="component" value="Unassembled WGS sequence"/>
</dbReference>
<dbReference type="Gene3D" id="2.60.120.10">
    <property type="entry name" value="Jelly Rolls"/>
    <property type="match status" value="1"/>
</dbReference>
<dbReference type="Gene3D" id="1.10.10.60">
    <property type="entry name" value="Homeodomain-like"/>
    <property type="match status" value="1"/>
</dbReference>
<organism evidence="5 6">
    <name type="scientific">Metarhizobium album</name>
    <dbReference type="NCBI Taxonomy" id="2182425"/>
    <lineage>
        <taxon>Bacteria</taxon>
        <taxon>Pseudomonadati</taxon>
        <taxon>Pseudomonadota</taxon>
        <taxon>Alphaproteobacteria</taxon>
        <taxon>Hyphomicrobiales</taxon>
        <taxon>Rhizobiaceae</taxon>
        <taxon>Metarhizobium</taxon>
    </lineage>
</organism>
<name>A0A2U2DLV1_9HYPH</name>
<dbReference type="InterPro" id="IPR011051">
    <property type="entry name" value="RmlC_Cupin_sf"/>
</dbReference>
<dbReference type="RefSeq" id="WP_109460302.1">
    <property type="nucleotide sequence ID" value="NZ_QFBC01000011.1"/>
</dbReference>
<dbReference type="InterPro" id="IPR014710">
    <property type="entry name" value="RmlC-like_jellyroll"/>
</dbReference>
<feature type="domain" description="HTH araC/xylS-type" evidence="4">
    <location>
        <begin position="187"/>
        <end position="285"/>
    </location>
</feature>
<dbReference type="InterPro" id="IPR018060">
    <property type="entry name" value="HTH_AraC"/>
</dbReference>
<evidence type="ECO:0000256" key="2">
    <source>
        <dbReference type="ARBA" id="ARBA00023125"/>
    </source>
</evidence>
<dbReference type="PRINTS" id="PR00032">
    <property type="entry name" value="HTHARAC"/>
</dbReference>
<dbReference type="GO" id="GO:0043565">
    <property type="term" value="F:sequence-specific DNA binding"/>
    <property type="evidence" value="ECO:0007669"/>
    <property type="project" value="InterPro"/>
</dbReference>
<keyword evidence="6" id="KW-1185">Reference proteome</keyword>
<dbReference type="EMBL" id="QFBC01000011">
    <property type="protein sequence ID" value="PWE54278.1"/>
    <property type="molecule type" value="Genomic_DNA"/>
</dbReference>
<gene>
    <name evidence="5" type="ORF">DEM27_21495</name>
</gene>
<dbReference type="SMART" id="SM00342">
    <property type="entry name" value="HTH_ARAC"/>
    <property type="match status" value="1"/>
</dbReference>
<dbReference type="PANTHER" id="PTHR43280">
    <property type="entry name" value="ARAC-FAMILY TRANSCRIPTIONAL REGULATOR"/>
    <property type="match status" value="1"/>
</dbReference>
<accession>A0A2U2DLV1</accession>
<sequence>MTGAVPSFFVYGEQDRPLDVGFMHVETVMARQSLHLGAVKAHKHDHLSQITYWLRGNGRYFYEDRSLDFLAPAVSFMPSGVVHGFKVEPAVSDAIVVSIADDALLAIQAQTILPLDAPLVVAGLSGHPGWSGLDGIMRRIEAEYRESRPGADRTLPALVAVALTDIARLAREAPGRAPPAGPATLARQFRGLVDRQFRENRRIEYYVENLGTTAHLLARASQDTFGLAPKEFINQRRMLEAKRLLLFTVRSVEDIAYELGLKDAAYFSRFFKAYAGLPPSQWRASHLNQEETPAEL</sequence>
<dbReference type="InterPro" id="IPR018062">
    <property type="entry name" value="HTH_AraC-typ_CS"/>
</dbReference>
<evidence type="ECO:0000259" key="4">
    <source>
        <dbReference type="PROSITE" id="PS01124"/>
    </source>
</evidence>
<protein>
    <submittedName>
        <fullName evidence="5">AraC family transcriptional regulator</fullName>
    </submittedName>
</protein>
<keyword evidence="1" id="KW-0805">Transcription regulation</keyword>
<evidence type="ECO:0000313" key="5">
    <source>
        <dbReference type="EMBL" id="PWE54278.1"/>
    </source>
</evidence>
<comment type="caution">
    <text evidence="5">The sequence shown here is derived from an EMBL/GenBank/DDBJ whole genome shotgun (WGS) entry which is preliminary data.</text>
</comment>
<evidence type="ECO:0000313" key="6">
    <source>
        <dbReference type="Proteomes" id="UP000245252"/>
    </source>
</evidence>
<keyword evidence="2" id="KW-0238">DNA-binding</keyword>